<keyword evidence="2" id="KW-1185">Reference proteome</keyword>
<sequence length="100" mass="11438">TNLTHVDFKRFPYNALTRSYLQRQSTTMTVSESDASKNLLQLAQRLTGLKAKNVPYQDHMVVSAYTPGGYFGERLEKTRGTLASFMFHVSFIKIFRDLKG</sequence>
<evidence type="ECO:0000313" key="1">
    <source>
        <dbReference type="EMBL" id="CAG7816087.1"/>
    </source>
</evidence>
<protein>
    <submittedName>
        <fullName evidence="1">Uncharacterized protein</fullName>
    </submittedName>
</protein>
<evidence type="ECO:0000313" key="2">
    <source>
        <dbReference type="Proteomes" id="UP000708208"/>
    </source>
</evidence>
<dbReference type="AlphaFoldDB" id="A0A8J2PB42"/>
<proteinExistence type="predicted"/>
<organism evidence="1 2">
    <name type="scientific">Allacma fusca</name>
    <dbReference type="NCBI Taxonomy" id="39272"/>
    <lineage>
        <taxon>Eukaryota</taxon>
        <taxon>Metazoa</taxon>
        <taxon>Ecdysozoa</taxon>
        <taxon>Arthropoda</taxon>
        <taxon>Hexapoda</taxon>
        <taxon>Collembola</taxon>
        <taxon>Symphypleona</taxon>
        <taxon>Sminthuridae</taxon>
        <taxon>Allacma</taxon>
    </lineage>
</organism>
<accession>A0A8J2PB42</accession>
<gene>
    <name evidence="1" type="ORF">AFUS01_LOCUS26722</name>
</gene>
<reference evidence="1" key="1">
    <citation type="submission" date="2021-06" db="EMBL/GenBank/DDBJ databases">
        <authorList>
            <person name="Hodson N. C."/>
            <person name="Mongue J. A."/>
            <person name="Jaron S. K."/>
        </authorList>
    </citation>
    <scope>NUCLEOTIDE SEQUENCE</scope>
</reference>
<dbReference type="Proteomes" id="UP000708208">
    <property type="component" value="Unassembled WGS sequence"/>
</dbReference>
<name>A0A8J2PB42_9HEXA</name>
<feature type="non-terminal residue" evidence="1">
    <location>
        <position position="1"/>
    </location>
</feature>
<dbReference type="EMBL" id="CAJVCH010360354">
    <property type="protein sequence ID" value="CAG7816087.1"/>
    <property type="molecule type" value="Genomic_DNA"/>
</dbReference>
<comment type="caution">
    <text evidence="1">The sequence shown here is derived from an EMBL/GenBank/DDBJ whole genome shotgun (WGS) entry which is preliminary data.</text>
</comment>